<dbReference type="OrthoDB" id="13540at2"/>
<dbReference type="InterPro" id="IPR039565">
    <property type="entry name" value="BamD-like"/>
</dbReference>
<reference evidence="8" key="1">
    <citation type="submission" date="2016-10" db="EMBL/GenBank/DDBJ databases">
        <authorList>
            <person name="Varghese N."/>
            <person name="Submissions S."/>
        </authorList>
    </citation>
    <scope>NUCLEOTIDE SEQUENCE [LARGE SCALE GENOMIC DNA]</scope>
    <source>
        <strain evidence="8">DSM 8987</strain>
    </source>
</reference>
<gene>
    <name evidence="7" type="ORF">SAMN05661003_11824</name>
</gene>
<dbReference type="InterPro" id="IPR011990">
    <property type="entry name" value="TPR-like_helical_dom_sf"/>
</dbReference>
<dbReference type="SMART" id="SM00028">
    <property type="entry name" value="TPR"/>
    <property type="match status" value="2"/>
</dbReference>
<dbReference type="STRING" id="57664.SAMN05661003_11824"/>
<feature type="compositionally biased region" description="Low complexity" evidence="4">
    <location>
        <begin position="155"/>
        <end position="169"/>
    </location>
</feature>
<dbReference type="PROSITE" id="PS51257">
    <property type="entry name" value="PROKAR_LIPOPROTEIN"/>
    <property type="match status" value="1"/>
</dbReference>
<keyword evidence="1 5" id="KW-0732">Signal</keyword>
<dbReference type="Proteomes" id="UP000243205">
    <property type="component" value="Unassembled WGS sequence"/>
</dbReference>
<feature type="coiled-coil region" evidence="3">
    <location>
        <begin position="65"/>
        <end position="117"/>
    </location>
</feature>
<evidence type="ECO:0000256" key="4">
    <source>
        <dbReference type="SAM" id="MobiDB-lite"/>
    </source>
</evidence>
<proteinExistence type="inferred from homology"/>
<dbReference type="NCBIfam" id="TIGR02795">
    <property type="entry name" value="tol_pal_ybgF"/>
    <property type="match status" value="1"/>
</dbReference>
<organism evidence="7 8">
    <name type="scientific">Desulfuromonas thiophila</name>
    <dbReference type="NCBI Taxonomy" id="57664"/>
    <lineage>
        <taxon>Bacteria</taxon>
        <taxon>Pseudomonadati</taxon>
        <taxon>Thermodesulfobacteriota</taxon>
        <taxon>Desulfuromonadia</taxon>
        <taxon>Desulfuromonadales</taxon>
        <taxon>Desulfuromonadaceae</taxon>
        <taxon>Desulfuromonas</taxon>
    </lineage>
</organism>
<evidence type="ECO:0000256" key="2">
    <source>
        <dbReference type="PROSITE-ProRule" id="PRU00339"/>
    </source>
</evidence>
<protein>
    <submittedName>
        <fullName evidence="7">Tol-pal system protein YbgF</fullName>
    </submittedName>
</protein>
<feature type="repeat" description="TPR" evidence="2">
    <location>
        <begin position="215"/>
        <end position="248"/>
    </location>
</feature>
<keyword evidence="3" id="KW-0175">Coiled coil</keyword>
<feature type="chain" id="PRO_5039892498" evidence="5">
    <location>
        <begin position="28"/>
        <end position="299"/>
    </location>
</feature>
<evidence type="ECO:0000256" key="5">
    <source>
        <dbReference type="SAM" id="SignalP"/>
    </source>
</evidence>
<feature type="domain" description="Outer membrane lipoprotein BamD-like" evidence="6">
    <location>
        <begin position="176"/>
        <end position="296"/>
    </location>
</feature>
<dbReference type="InterPro" id="IPR014162">
    <property type="entry name" value="CpoB_C"/>
</dbReference>
<evidence type="ECO:0000256" key="1">
    <source>
        <dbReference type="ARBA" id="ARBA00022729"/>
    </source>
</evidence>
<evidence type="ECO:0000313" key="7">
    <source>
        <dbReference type="EMBL" id="SDE59566.1"/>
    </source>
</evidence>
<dbReference type="GO" id="GO:0051301">
    <property type="term" value="P:cell division"/>
    <property type="evidence" value="ECO:0007669"/>
    <property type="project" value="InterPro"/>
</dbReference>
<feature type="region of interest" description="Disordered" evidence="4">
    <location>
        <begin position="155"/>
        <end position="174"/>
    </location>
</feature>
<accession>A0A1G7E7V8</accession>
<dbReference type="HAMAP" id="MF_02066">
    <property type="entry name" value="CpoB"/>
    <property type="match status" value="1"/>
</dbReference>
<sequence>MNVKNSLLLGPAALLPLLLTACSSVYGTMPAGGGNPRDSLSARVSRLEYQLEARPGGSQGNDDLLRQINRQQADFRAELDSLRVDLQSLTGQLADQQQQQQRLFDQLNLRLNDLELRTTSPEQPPVTATPPVATAGVAALPQSASLPLAAASEATVSTTPASAPSSETALPGEPHEAQQLYDQALQQVQQQQDFTAARQLFETFVSRFPNHSLVVNAQYWIGETYYGDKKYENAILQFQDVISLFPQHPKVPAALLKQGLAFHALGDVRNARIILEKVVASYPDSGEADKARQRLANWQ</sequence>
<feature type="signal peptide" evidence="5">
    <location>
        <begin position="1"/>
        <end position="27"/>
    </location>
</feature>
<keyword evidence="8" id="KW-1185">Reference proteome</keyword>
<keyword evidence="2" id="KW-0802">TPR repeat</keyword>
<dbReference type="Gene3D" id="1.25.40.10">
    <property type="entry name" value="Tetratricopeptide repeat domain"/>
    <property type="match status" value="1"/>
</dbReference>
<dbReference type="Pfam" id="PF13525">
    <property type="entry name" value="YfiO"/>
    <property type="match status" value="1"/>
</dbReference>
<dbReference type="EMBL" id="FNAQ01000018">
    <property type="protein sequence ID" value="SDE59566.1"/>
    <property type="molecule type" value="Genomic_DNA"/>
</dbReference>
<dbReference type="InterPro" id="IPR034706">
    <property type="entry name" value="CpoB"/>
</dbReference>
<evidence type="ECO:0000313" key="8">
    <source>
        <dbReference type="Proteomes" id="UP000243205"/>
    </source>
</evidence>
<evidence type="ECO:0000259" key="6">
    <source>
        <dbReference type="Pfam" id="PF13525"/>
    </source>
</evidence>
<dbReference type="InterPro" id="IPR019734">
    <property type="entry name" value="TPR_rpt"/>
</dbReference>
<evidence type="ECO:0000256" key="3">
    <source>
        <dbReference type="SAM" id="Coils"/>
    </source>
</evidence>
<dbReference type="PROSITE" id="PS50005">
    <property type="entry name" value="TPR"/>
    <property type="match status" value="1"/>
</dbReference>
<name>A0A1G7E7V8_9BACT</name>
<dbReference type="SUPFAM" id="SSF48452">
    <property type="entry name" value="TPR-like"/>
    <property type="match status" value="1"/>
</dbReference>
<dbReference type="AlphaFoldDB" id="A0A1G7E7V8"/>
<dbReference type="RefSeq" id="WP_092080102.1">
    <property type="nucleotide sequence ID" value="NZ_FNAQ01000018.1"/>
</dbReference>